<dbReference type="EMBL" id="AXCM01004025">
    <property type="status" value="NOT_ANNOTATED_CDS"/>
    <property type="molecule type" value="Genomic_DNA"/>
</dbReference>
<dbReference type="VEuPathDB" id="VectorBase:ACUA018718"/>
<accession>A0A182LYD9</accession>
<proteinExistence type="predicted"/>
<reference evidence="1" key="2">
    <citation type="submission" date="2020-05" db="UniProtKB">
        <authorList>
            <consortium name="EnsemblMetazoa"/>
        </authorList>
    </citation>
    <scope>IDENTIFICATION</scope>
    <source>
        <strain evidence="1">A-37</strain>
    </source>
</reference>
<dbReference type="EnsemblMetazoa" id="ACUA018718-RA">
    <property type="protein sequence ID" value="ACUA018718-PA"/>
    <property type="gene ID" value="ACUA018718"/>
</dbReference>
<dbReference type="Proteomes" id="UP000075883">
    <property type="component" value="Unassembled WGS sequence"/>
</dbReference>
<dbReference type="EnsemblMetazoa" id="ACUA004955-RA">
    <property type="protein sequence ID" value="ACUA004955-PA"/>
    <property type="gene ID" value="ACUA004955"/>
</dbReference>
<dbReference type="AlphaFoldDB" id="A0A182LYD9"/>
<reference evidence="2" key="1">
    <citation type="submission" date="2013-09" db="EMBL/GenBank/DDBJ databases">
        <title>The Genome Sequence of Anopheles culicifacies species A.</title>
        <authorList>
            <consortium name="The Broad Institute Genomics Platform"/>
            <person name="Neafsey D.E."/>
            <person name="Besansky N."/>
            <person name="Howell P."/>
            <person name="Walton C."/>
            <person name="Young S.K."/>
            <person name="Zeng Q."/>
            <person name="Gargeya S."/>
            <person name="Fitzgerald M."/>
            <person name="Haas B."/>
            <person name="Abouelleil A."/>
            <person name="Allen A.W."/>
            <person name="Alvarado L."/>
            <person name="Arachchi H.M."/>
            <person name="Berlin A.M."/>
            <person name="Chapman S.B."/>
            <person name="Gainer-Dewar J."/>
            <person name="Goldberg J."/>
            <person name="Griggs A."/>
            <person name="Gujja S."/>
            <person name="Hansen M."/>
            <person name="Howarth C."/>
            <person name="Imamovic A."/>
            <person name="Ireland A."/>
            <person name="Larimer J."/>
            <person name="McCowan C."/>
            <person name="Murphy C."/>
            <person name="Pearson M."/>
            <person name="Poon T.W."/>
            <person name="Priest M."/>
            <person name="Roberts A."/>
            <person name="Saif S."/>
            <person name="Shea T."/>
            <person name="Sisk P."/>
            <person name="Sykes S."/>
            <person name="Wortman J."/>
            <person name="Nusbaum C."/>
            <person name="Birren B."/>
        </authorList>
    </citation>
    <scope>NUCLEOTIDE SEQUENCE [LARGE SCALE GENOMIC DNA]</scope>
    <source>
        <strain evidence="2">A-37</strain>
    </source>
</reference>
<protein>
    <submittedName>
        <fullName evidence="1">Uncharacterized protein</fullName>
    </submittedName>
</protein>
<sequence length="113" mass="12739">MSWIRENIKPKDGWHKSKLNDVPPFIVPQYGWSAGESISTFRKMYRTPRITPLPVHLQTGLEVSDGVKEFLAYLLAVFCRAVMGVANALRELSEGMLAAFSSEGLKFNRPNRA</sequence>
<dbReference type="VEuPathDB" id="VectorBase:ACUA004955"/>
<keyword evidence="2" id="KW-1185">Reference proteome</keyword>
<evidence type="ECO:0000313" key="2">
    <source>
        <dbReference type="Proteomes" id="UP000075883"/>
    </source>
</evidence>
<evidence type="ECO:0000313" key="1">
    <source>
        <dbReference type="EnsemblMetazoa" id="ACUA018718-PA"/>
    </source>
</evidence>
<name>A0A182LYD9_9DIPT</name>
<dbReference type="EMBL" id="AXCM01020217">
    <property type="status" value="NOT_ANNOTATED_CDS"/>
    <property type="molecule type" value="Genomic_DNA"/>
</dbReference>
<organism evidence="1 2">
    <name type="scientific">Anopheles culicifacies</name>
    <dbReference type="NCBI Taxonomy" id="139723"/>
    <lineage>
        <taxon>Eukaryota</taxon>
        <taxon>Metazoa</taxon>
        <taxon>Ecdysozoa</taxon>
        <taxon>Arthropoda</taxon>
        <taxon>Hexapoda</taxon>
        <taxon>Insecta</taxon>
        <taxon>Pterygota</taxon>
        <taxon>Neoptera</taxon>
        <taxon>Endopterygota</taxon>
        <taxon>Diptera</taxon>
        <taxon>Nematocera</taxon>
        <taxon>Culicoidea</taxon>
        <taxon>Culicidae</taxon>
        <taxon>Anophelinae</taxon>
        <taxon>Anopheles</taxon>
        <taxon>culicifacies species complex</taxon>
    </lineage>
</organism>